<organism evidence="1 2">
    <name type="scientific">Panagrolaimus sp. ES5</name>
    <dbReference type="NCBI Taxonomy" id="591445"/>
    <lineage>
        <taxon>Eukaryota</taxon>
        <taxon>Metazoa</taxon>
        <taxon>Ecdysozoa</taxon>
        <taxon>Nematoda</taxon>
        <taxon>Chromadorea</taxon>
        <taxon>Rhabditida</taxon>
        <taxon>Tylenchina</taxon>
        <taxon>Panagrolaimomorpha</taxon>
        <taxon>Panagrolaimoidea</taxon>
        <taxon>Panagrolaimidae</taxon>
        <taxon>Panagrolaimus</taxon>
    </lineage>
</organism>
<protein>
    <submittedName>
        <fullName evidence="2">Uncharacterized protein</fullName>
    </submittedName>
</protein>
<proteinExistence type="predicted"/>
<dbReference type="Proteomes" id="UP000887579">
    <property type="component" value="Unplaced"/>
</dbReference>
<dbReference type="WBParaSite" id="ES5_v2.g22262.t1">
    <property type="protein sequence ID" value="ES5_v2.g22262.t1"/>
    <property type="gene ID" value="ES5_v2.g22262"/>
</dbReference>
<name>A0AC34FYL3_9BILA</name>
<reference evidence="2" key="1">
    <citation type="submission" date="2022-11" db="UniProtKB">
        <authorList>
            <consortium name="WormBaseParasite"/>
        </authorList>
    </citation>
    <scope>IDENTIFICATION</scope>
</reference>
<evidence type="ECO:0000313" key="1">
    <source>
        <dbReference type="Proteomes" id="UP000887579"/>
    </source>
</evidence>
<evidence type="ECO:0000313" key="2">
    <source>
        <dbReference type="WBParaSite" id="ES5_v2.g22262.t1"/>
    </source>
</evidence>
<accession>A0AC34FYL3</accession>
<sequence length="123" mass="13520">MVIELVASPLTYGDYTFPEWSMGSAWTLSLLPLLALPIVLIANCIHFRAIKKPLKDLAEAREDWALKPHDPKSSASSSDIDDPQSSPETPSDMYKIRPIEISPSTLSDAWNSSTVTARPGKSH</sequence>